<dbReference type="Pfam" id="PF11750">
    <property type="entry name" value="DUF3307"/>
    <property type="match status" value="1"/>
</dbReference>
<keyword evidence="1" id="KW-0812">Transmembrane</keyword>
<accession>A0AA49BTX5</accession>
<keyword evidence="3" id="KW-1185">Reference proteome</keyword>
<organism evidence="2 3">
    <name type="scientific">Streptomyces phage Tomas</name>
    <dbReference type="NCBI Taxonomy" id="2914443"/>
    <lineage>
        <taxon>Viruses</taxon>
        <taxon>Duplodnaviria</taxon>
        <taxon>Heunggongvirae</taxon>
        <taxon>Uroviricota</taxon>
        <taxon>Caudoviricetes</taxon>
        <taxon>Stanwilliamsviridae</taxon>
        <taxon>Boydwoodruffvirinae</taxon>
        <taxon>Tomasvirus</taxon>
        <taxon>Tomasvirus tomas</taxon>
    </lineage>
</organism>
<dbReference type="InterPro" id="IPR021737">
    <property type="entry name" value="Phage_phiKZ_Orf197"/>
</dbReference>
<evidence type="ECO:0000313" key="3">
    <source>
        <dbReference type="Proteomes" id="UP001202581"/>
    </source>
</evidence>
<keyword evidence="1" id="KW-1133">Transmembrane helix</keyword>
<evidence type="ECO:0000256" key="1">
    <source>
        <dbReference type="SAM" id="Phobius"/>
    </source>
</evidence>
<reference evidence="2" key="1">
    <citation type="submission" date="2021-12" db="EMBL/GenBank/DDBJ databases">
        <authorList>
            <person name="Khadka S."/>
            <person name="Uribe D.A."/>
            <person name="Klipsch I.N."/>
            <person name="Rene S.R."/>
            <person name="Jimenez M.L."/>
            <person name="Saini B.K."/>
            <person name="Zugasti M."/>
            <person name="Bullon R.M."/>
            <person name="Sharp C.D."/>
            <person name="Kapinga K.O."/>
            <person name="Warner C.P."/>
            <person name="Sarinana J."/>
            <person name="Jimenez A."/>
            <person name="Layton S.R."/>
            <person name="Nayek S."/>
            <person name="Hughes L.E."/>
            <person name="Garlena R.A."/>
            <person name="Russell D.A."/>
            <person name="Jacobs-Sera D."/>
            <person name="Hatfull G.F."/>
        </authorList>
    </citation>
    <scope>NUCLEOTIDE SEQUENCE</scope>
</reference>
<evidence type="ECO:0000313" key="2">
    <source>
        <dbReference type="EMBL" id="UMO76301.1"/>
    </source>
</evidence>
<name>A0AA49BTX5_9CAUD</name>
<keyword evidence="1" id="KW-0472">Membrane</keyword>
<protein>
    <recommendedName>
        <fullName evidence="4">DUF3307 domain-containing protein</fullName>
    </recommendedName>
</protein>
<sequence>MNYVLLGVLFHFIGDYLIQTDWMARLKTTRWLPAIMHGVTYTLLFVFVTQSVLALLVIGGTHIIIDHYRLARHVVWAKNQLAPKEYRYPWSEAKLTGYRDDSPVWLSTWLMIIADNTIHVGINTVAILYL</sequence>
<dbReference type="GeneID" id="77926840"/>
<proteinExistence type="predicted"/>
<dbReference type="Proteomes" id="UP001202581">
    <property type="component" value="Segment"/>
</dbReference>
<evidence type="ECO:0008006" key="4">
    <source>
        <dbReference type="Google" id="ProtNLM"/>
    </source>
</evidence>
<dbReference type="KEGG" id="vg:77926840"/>
<dbReference type="EMBL" id="OL829978">
    <property type="protein sequence ID" value="UMO76301.1"/>
    <property type="molecule type" value="Genomic_DNA"/>
</dbReference>
<feature type="transmembrane region" description="Helical" evidence="1">
    <location>
        <begin position="44"/>
        <end position="65"/>
    </location>
</feature>
<dbReference type="RefSeq" id="YP_010651240.1">
    <property type="nucleotide sequence ID" value="NC_070781.1"/>
</dbReference>
<gene>
    <name evidence="2" type="primary">122</name>
    <name evidence="2" type="ORF">SEA_TOMAS_122</name>
</gene>